<dbReference type="InterPro" id="IPR006311">
    <property type="entry name" value="TAT_signal"/>
</dbReference>
<keyword evidence="3" id="KW-0029">Amino-acid transport</keyword>
<evidence type="ECO:0000256" key="3">
    <source>
        <dbReference type="ARBA" id="ARBA00022970"/>
    </source>
</evidence>
<reference evidence="6" key="1">
    <citation type="submission" date="2006-09" db="EMBL/GenBank/DDBJ databases">
        <title>Complete sequence of Rhodopseudomonas palustris BisA53.</title>
        <authorList>
            <consortium name="US DOE Joint Genome Institute"/>
            <person name="Copeland A."/>
            <person name="Lucas S."/>
            <person name="Lapidus A."/>
            <person name="Barry K."/>
            <person name="Detter J.C."/>
            <person name="Glavina del Rio T."/>
            <person name="Hammon N."/>
            <person name="Israni S."/>
            <person name="Dalin E."/>
            <person name="Tice H."/>
            <person name="Pitluck S."/>
            <person name="Chain P."/>
            <person name="Malfatti S."/>
            <person name="Shin M."/>
            <person name="Vergez L."/>
            <person name="Schmutz J."/>
            <person name="Larimer F."/>
            <person name="Land M."/>
            <person name="Hauser L."/>
            <person name="Pelletier D.A."/>
            <person name="Kyrpides N."/>
            <person name="Kim E."/>
            <person name="Harwood C.S."/>
            <person name="Oda Y."/>
            <person name="Richardson P."/>
        </authorList>
    </citation>
    <scope>NUCLEOTIDE SEQUENCE [LARGE SCALE GENOMIC DNA]</scope>
    <source>
        <strain evidence="6">BisA53</strain>
    </source>
</reference>
<keyword evidence="3" id="KW-0813">Transport</keyword>
<dbReference type="SUPFAM" id="SSF53822">
    <property type="entry name" value="Periplasmic binding protein-like I"/>
    <property type="match status" value="1"/>
</dbReference>
<sequence>MSAARLSPLSRRAVLSGAAALAAAVPFRSPALAQSGPLKIGLMLPYTGTYARLGRFIDAGFRLLIDQRGGKLGGRDVFFVQLDDESKVESATTNINRLVGREKVDVVIGSVHSGVAIAMVKVARESGTLLIIPNAGANEATGLLCAPNIFRTSFSNWQANYPAGKAMADAGLKTVVTIGWRYTAGDEMIAAFTEAYVEQGGRIVEALTLPFPQTGFEPLIARIAQRKPDAVFAFFAGGGAVKFVRDYAAAGLNKTIPLYGPGFLTDGTLEAQGEAADGIRTTLHYADDLDHPANLAFLKAFKAATGKDGDIYAVQGYDAAALLDIGLRAVGGDTKARDAMIAAMAAAKIDSPRGPLSFNKAHNPIQNIYLREVRHGRNELVAIAQAAVNDPARDCRLV</sequence>
<dbReference type="HOGENOM" id="CLU_027128_1_2_5"/>
<dbReference type="PANTHER" id="PTHR30483">
    <property type="entry name" value="LEUCINE-SPECIFIC-BINDING PROTEIN"/>
    <property type="match status" value="1"/>
</dbReference>
<dbReference type="CDD" id="cd20014">
    <property type="entry name" value="PBP1_RPA0668_benzoate-like"/>
    <property type="match status" value="1"/>
</dbReference>
<organism evidence="6">
    <name type="scientific">Rhodopseudomonas palustris (strain BisA53)</name>
    <dbReference type="NCBI Taxonomy" id="316055"/>
    <lineage>
        <taxon>Bacteria</taxon>
        <taxon>Pseudomonadati</taxon>
        <taxon>Pseudomonadota</taxon>
        <taxon>Alphaproteobacteria</taxon>
        <taxon>Hyphomicrobiales</taxon>
        <taxon>Nitrobacteraceae</taxon>
        <taxon>Rhodopseudomonas</taxon>
    </lineage>
</organism>
<feature type="domain" description="Leucine-binding protein" evidence="5">
    <location>
        <begin position="37"/>
        <end position="375"/>
    </location>
</feature>
<dbReference type="AlphaFoldDB" id="Q07U79"/>
<dbReference type="GO" id="GO:0006865">
    <property type="term" value="P:amino acid transport"/>
    <property type="evidence" value="ECO:0007669"/>
    <property type="project" value="UniProtKB-KW"/>
</dbReference>
<evidence type="ECO:0000259" key="5">
    <source>
        <dbReference type="Pfam" id="PF13458"/>
    </source>
</evidence>
<protein>
    <submittedName>
        <fullName evidence="6">Extracellular ligand-binding receptor</fullName>
    </submittedName>
</protein>
<dbReference type="InterPro" id="IPR028082">
    <property type="entry name" value="Peripla_BP_I"/>
</dbReference>
<dbReference type="KEGG" id="rpe:RPE_0546"/>
<comment type="similarity">
    <text evidence="1">Belongs to the leucine-binding protein family.</text>
</comment>
<dbReference type="eggNOG" id="COG0683">
    <property type="taxonomic scope" value="Bacteria"/>
</dbReference>
<dbReference type="EMBL" id="CP000463">
    <property type="protein sequence ID" value="ABJ04505.1"/>
    <property type="molecule type" value="Genomic_DNA"/>
</dbReference>
<dbReference type="STRING" id="316055.RPE_0546"/>
<name>Q07U79_RHOP5</name>
<dbReference type="InterPro" id="IPR051010">
    <property type="entry name" value="BCAA_transport"/>
</dbReference>
<accession>Q07U79</accession>
<feature type="signal peptide" evidence="4">
    <location>
        <begin position="1"/>
        <end position="33"/>
    </location>
</feature>
<dbReference type="OrthoDB" id="435355at2"/>
<dbReference type="PROSITE" id="PS51318">
    <property type="entry name" value="TAT"/>
    <property type="match status" value="1"/>
</dbReference>
<keyword evidence="2 4" id="KW-0732">Signal</keyword>
<evidence type="ECO:0000313" key="6">
    <source>
        <dbReference type="EMBL" id="ABJ04505.1"/>
    </source>
</evidence>
<proteinExistence type="inferred from homology"/>
<gene>
    <name evidence="6" type="ordered locus">RPE_0546</name>
</gene>
<evidence type="ECO:0000256" key="4">
    <source>
        <dbReference type="SAM" id="SignalP"/>
    </source>
</evidence>
<evidence type="ECO:0000256" key="1">
    <source>
        <dbReference type="ARBA" id="ARBA00010062"/>
    </source>
</evidence>
<keyword evidence="6" id="KW-0675">Receptor</keyword>
<dbReference type="PANTHER" id="PTHR30483:SF6">
    <property type="entry name" value="PERIPLASMIC BINDING PROTEIN OF ABC TRANSPORTER FOR NATURAL AMINO ACIDS"/>
    <property type="match status" value="1"/>
</dbReference>
<feature type="chain" id="PRO_5004166060" evidence="4">
    <location>
        <begin position="34"/>
        <end position="398"/>
    </location>
</feature>
<dbReference type="Gene3D" id="3.40.50.2300">
    <property type="match status" value="2"/>
</dbReference>
<evidence type="ECO:0000256" key="2">
    <source>
        <dbReference type="ARBA" id="ARBA00022729"/>
    </source>
</evidence>
<dbReference type="Pfam" id="PF13458">
    <property type="entry name" value="Peripla_BP_6"/>
    <property type="match status" value="1"/>
</dbReference>
<dbReference type="InterPro" id="IPR028081">
    <property type="entry name" value="Leu-bd"/>
</dbReference>